<keyword evidence="4" id="KW-1185">Reference proteome</keyword>
<dbReference type="AlphaFoldDB" id="A0A6H2DPP3"/>
<accession>A0A6H2DPP3</accession>
<evidence type="ECO:0000259" key="2">
    <source>
        <dbReference type="Pfam" id="PF00848"/>
    </source>
</evidence>
<dbReference type="Gene3D" id="3.90.380.10">
    <property type="entry name" value="Naphthalene 1,2-dioxygenase Alpha Subunit, Chain A, domain 1"/>
    <property type="match status" value="1"/>
</dbReference>
<evidence type="ECO:0000256" key="1">
    <source>
        <dbReference type="SAM" id="MobiDB-lite"/>
    </source>
</evidence>
<sequence length="151" mass="17358">MVDNISDADLNDAIFYSVFPNISPWADFNPIFYRFMPDGNNPEQCFHEVRFMVALPEGAERPAPAKCTFLDLEDDYTEATEFGSYLTKIFNQDYLNHKAMQKGAKSQPNGIATFAQYQESKLRHFHETLNKWLDSEEPPKSPKRKKAKLAA</sequence>
<name>A0A6H2DPP3_9SPHN</name>
<proteinExistence type="predicted"/>
<dbReference type="EMBL" id="CP051217">
    <property type="protein sequence ID" value="QJB70168.1"/>
    <property type="molecule type" value="Genomic_DNA"/>
</dbReference>
<feature type="region of interest" description="Disordered" evidence="1">
    <location>
        <begin position="132"/>
        <end position="151"/>
    </location>
</feature>
<dbReference type="GO" id="GO:0051537">
    <property type="term" value="F:2 iron, 2 sulfur cluster binding"/>
    <property type="evidence" value="ECO:0007669"/>
    <property type="project" value="InterPro"/>
</dbReference>
<protein>
    <recommendedName>
        <fullName evidence="2">Aromatic-ring-hydroxylating dioxygenase alpha subunit C-terminal domain-containing protein</fullName>
    </recommendedName>
</protein>
<dbReference type="InterPro" id="IPR015879">
    <property type="entry name" value="Ring_hydroxy_dOase_asu_C_dom"/>
</dbReference>
<dbReference type="KEGG" id="phao:HF685_13440"/>
<dbReference type="SUPFAM" id="SSF55961">
    <property type="entry name" value="Bet v1-like"/>
    <property type="match status" value="1"/>
</dbReference>
<evidence type="ECO:0000313" key="3">
    <source>
        <dbReference type="EMBL" id="QJB70168.1"/>
    </source>
</evidence>
<reference evidence="3 4" key="1">
    <citation type="submission" date="2020-04" db="EMBL/GenBank/DDBJ databases">
        <title>Genome sequence for Sphingorhabdus sp. strain M1.</title>
        <authorList>
            <person name="Park S.-J."/>
        </authorList>
    </citation>
    <scope>NUCLEOTIDE SEQUENCE [LARGE SCALE GENOMIC DNA]</scope>
    <source>
        <strain evidence="3 4">JK6</strain>
    </source>
</reference>
<feature type="domain" description="Aromatic-ring-hydroxylating dioxygenase alpha subunit C-terminal" evidence="2">
    <location>
        <begin position="7"/>
        <end position="134"/>
    </location>
</feature>
<dbReference type="RefSeq" id="WP_168820434.1">
    <property type="nucleotide sequence ID" value="NZ_CP051217.1"/>
</dbReference>
<gene>
    <name evidence="3" type="ORF">HF685_13440</name>
</gene>
<organism evidence="3 4">
    <name type="scientific">Parasphingorhabdus halotolerans</name>
    <dbReference type="NCBI Taxonomy" id="2725558"/>
    <lineage>
        <taxon>Bacteria</taxon>
        <taxon>Pseudomonadati</taxon>
        <taxon>Pseudomonadota</taxon>
        <taxon>Alphaproteobacteria</taxon>
        <taxon>Sphingomonadales</taxon>
        <taxon>Sphingomonadaceae</taxon>
        <taxon>Parasphingorhabdus</taxon>
    </lineage>
</organism>
<dbReference type="Proteomes" id="UP000501600">
    <property type="component" value="Chromosome"/>
</dbReference>
<dbReference type="GO" id="GO:0005506">
    <property type="term" value="F:iron ion binding"/>
    <property type="evidence" value="ECO:0007669"/>
    <property type="project" value="InterPro"/>
</dbReference>
<dbReference type="Pfam" id="PF00848">
    <property type="entry name" value="Ring_hydroxyl_A"/>
    <property type="match status" value="1"/>
</dbReference>
<feature type="compositionally biased region" description="Basic residues" evidence="1">
    <location>
        <begin position="141"/>
        <end position="151"/>
    </location>
</feature>
<evidence type="ECO:0000313" key="4">
    <source>
        <dbReference type="Proteomes" id="UP000501600"/>
    </source>
</evidence>